<proteinExistence type="inferred from homology"/>
<evidence type="ECO:0000256" key="5">
    <source>
        <dbReference type="ARBA" id="ARBA00022475"/>
    </source>
</evidence>
<feature type="transmembrane region" description="Helical" evidence="9">
    <location>
        <begin position="53"/>
        <end position="75"/>
    </location>
</feature>
<dbReference type="RefSeq" id="XP_003727785.2">
    <property type="nucleotide sequence ID" value="XM_003727737.3"/>
</dbReference>
<feature type="transmembrane region" description="Helical" evidence="9">
    <location>
        <begin position="150"/>
        <end position="171"/>
    </location>
</feature>
<evidence type="ECO:0000256" key="3">
    <source>
        <dbReference type="ARBA" id="ARBA00006366"/>
    </source>
</evidence>
<feature type="transmembrane region" description="Helical" evidence="9">
    <location>
        <begin position="118"/>
        <end position="143"/>
    </location>
</feature>
<reference evidence="11" key="1">
    <citation type="submission" date="2015-02" db="EMBL/GenBank/DDBJ databases">
        <title>Genome sequencing for Strongylocentrotus purpuratus.</title>
        <authorList>
            <person name="Murali S."/>
            <person name="Liu Y."/>
            <person name="Vee V."/>
            <person name="English A."/>
            <person name="Wang M."/>
            <person name="Skinner E."/>
            <person name="Han Y."/>
            <person name="Muzny D.M."/>
            <person name="Worley K.C."/>
            <person name="Gibbs R.A."/>
        </authorList>
    </citation>
    <scope>NUCLEOTIDE SEQUENCE</scope>
</reference>
<comment type="catalytic activity">
    <reaction evidence="1 9">
        <text>riboflavin(in) = riboflavin(out)</text>
        <dbReference type="Rhea" id="RHEA:35015"/>
        <dbReference type="ChEBI" id="CHEBI:57986"/>
    </reaction>
</comment>
<dbReference type="PANTHER" id="PTHR12929:SF10">
    <property type="entry name" value="RIBOFLAVIN TRANSPORTER"/>
    <property type="match status" value="1"/>
</dbReference>
<comment type="similarity">
    <text evidence="3 9">Belongs to the riboflavin transporter family.</text>
</comment>
<dbReference type="OMA" id="CHIAFIC"/>
<comment type="subcellular location">
    <subcellularLocation>
        <location evidence="2 9">Cell membrane</location>
        <topology evidence="2 9">Multi-pass membrane protein</topology>
    </subcellularLocation>
</comment>
<dbReference type="AlphaFoldDB" id="A0A7M7GJI8"/>
<dbReference type="InterPro" id="IPR009357">
    <property type="entry name" value="Riboflavin_transptr"/>
</dbReference>
<evidence type="ECO:0000313" key="11">
    <source>
        <dbReference type="Proteomes" id="UP000007110"/>
    </source>
</evidence>
<evidence type="ECO:0000256" key="4">
    <source>
        <dbReference type="ARBA" id="ARBA00022448"/>
    </source>
</evidence>
<keyword evidence="11" id="KW-1185">Reference proteome</keyword>
<dbReference type="PANTHER" id="PTHR12929">
    <property type="entry name" value="SOLUTE CARRIER FAMILY 52"/>
    <property type="match status" value="1"/>
</dbReference>
<accession>A0A7M7GJI8</accession>
<dbReference type="Proteomes" id="UP000007110">
    <property type="component" value="Unassembled WGS sequence"/>
</dbReference>
<feature type="transmembrane region" description="Helical" evidence="9">
    <location>
        <begin position="446"/>
        <end position="471"/>
    </location>
</feature>
<reference evidence="10" key="2">
    <citation type="submission" date="2021-01" db="UniProtKB">
        <authorList>
            <consortium name="EnsemblMetazoa"/>
        </authorList>
    </citation>
    <scope>IDENTIFICATION</scope>
</reference>
<sequence length="493" mass="54392">MNEGSNSRLERILVIALVVIFGSGAWVSVSGIWTELPILIATGLPEKYRITSIVNILIQFAVVGMIAFLICNKLSASTRLYRPEIPVNYAITFMGTIATFLLIFFWDSKTYLSGQPHSVAFLCLVFFVALVDITSNVTFVGFMSLLKPNLLNWFWIGEGMSHVLPAFVVLIQQSGGSKDTCVANYTFINETMIGNSSVTYNCTSWQEVVPQFLFEPDEYFSFLFVVMISCHIAFICLNTLPCARREYTPQRDGHHLKRDGCGGLFKSLSSADEETDLLRLTPVVSSNGNDTSISNTENNDSNNELTEKHLTKKQVAFLYTIFFLNFLMAYGIMSPILGYSGSAYGHATFQLLVPLEQIAVAFAYFLFLLKPIYSFNAVAVSLVVAFFGYTYALVVASTSPYPPFGGLVAGKVLIVLNAVITSVSSRYCHASTVWILRNNADGRKHLIISGAIGQAGVILGSSTMFILINFYNIFEANHDSNTCPTNATCTMII</sequence>
<keyword evidence="4 9" id="KW-0813">Transport</keyword>
<evidence type="ECO:0000256" key="8">
    <source>
        <dbReference type="ARBA" id="ARBA00023136"/>
    </source>
</evidence>
<dbReference type="EnsemblMetazoa" id="XM_003727737">
    <property type="protein sequence ID" value="XP_003727785"/>
    <property type="gene ID" value="LOC100893119"/>
</dbReference>
<feature type="transmembrane region" description="Helical" evidence="9">
    <location>
        <begin position="316"/>
        <end position="337"/>
    </location>
</feature>
<feature type="transmembrane region" description="Helical" evidence="9">
    <location>
        <begin position="12"/>
        <end position="33"/>
    </location>
</feature>
<organism evidence="10 11">
    <name type="scientific">Strongylocentrotus purpuratus</name>
    <name type="common">Purple sea urchin</name>
    <dbReference type="NCBI Taxonomy" id="7668"/>
    <lineage>
        <taxon>Eukaryota</taxon>
        <taxon>Metazoa</taxon>
        <taxon>Echinodermata</taxon>
        <taxon>Eleutherozoa</taxon>
        <taxon>Echinozoa</taxon>
        <taxon>Echinoidea</taxon>
        <taxon>Euechinoidea</taxon>
        <taxon>Echinacea</taxon>
        <taxon>Camarodonta</taxon>
        <taxon>Echinidea</taxon>
        <taxon>Strongylocentrotidae</taxon>
        <taxon>Strongylocentrotus</taxon>
    </lineage>
</organism>
<evidence type="ECO:0000256" key="1">
    <source>
        <dbReference type="ARBA" id="ARBA00000215"/>
    </source>
</evidence>
<dbReference type="GO" id="GO:0032218">
    <property type="term" value="P:riboflavin transport"/>
    <property type="evidence" value="ECO:0000318"/>
    <property type="project" value="GO_Central"/>
</dbReference>
<protein>
    <recommendedName>
        <fullName evidence="9">Riboflavin transporter</fullName>
    </recommendedName>
</protein>
<evidence type="ECO:0000256" key="2">
    <source>
        <dbReference type="ARBA" id="ARBA00004651"/>
    </source>
</evidence>
<feature type="transmembrane region" description="Helical" evidence="9">
    <location>
        <begin position="349"/>
        <end position="369"/>
    </location>
</feature>
<dbReference type="GO" id="GO:0032217">
    <property type="term" value="F:riboflavin transmembrane transporter activity"/>
    <property type="evidence" value="ECO:0000318"/>
    <property type="project" value="GO_Central"/>
</dbReference>
<dbReference type="Pfam" id="PF06237">
    <property type="entry name" value="SLC52_ribofla_tr"/>
    <property type="match status" value="1"/>
</dbReference>
<dbReference type="GeneID" id="100893119"/>
<keyword evidence="5 9" id="KW-1003">Cell membrane</keyword>
<evidence type="ECO:0000313" key="10">
    <source>
        <dbReference type="EnsemblMetazoa" id="XP_003727785"/>
    </source>
</evidence>
<keyword evidence="6 9" id="KW-0812">Transmembrane</keyword>
<dbReference type="OrthoDB" id="9995836at2759"/>
<comment type="function">
    <text evidence="9">Plasma membrane transporter mediating the uptake by cells of the water soluble vitamin B2/riboflavin that plays a key role in biochemical oxidation-reduction reactions of the carbohydrate, lipid, and amino acid metabolism.</text>
</comment>
<feature type="transmembrane region" description="Helical" evidence="9">
    <location>
        <begin position="87"/>
        <end position="106"/>
    </location>
</feature>
<evidence type="ECO:0000256" key="6">
    <source>
        <dbReference type="ARBA" id="ARBA00022692"/>
    </source>
</evidence>
<feature type="transmembrane region" description="Helical" evidence="9">
    <location>
        <begin position="219"/>
        <end position="240"/>
    </location>
</feature>
<dbReference type="InParanoid" id="A0A7M7GJI8"/>
<feature type="transmembrane region" description="Helical" evidence="9">
    <location>
        <begin position="404"/>
        <end position="425"/>
    </location>
</feature>
<keyword evidence="8 9" id="KW-0472">Membrane</keyword>
<keyword evidence="7 9" id="KW-1133">Transmembrane helix</keyword>
<evidence type="ECO:0000256" key="7">
    <source>
        <dbReference type="ARBA" id="ARBA00022989"/>
    </source>
</evidence>
<feature type="transmembrane region" description="Helical" evidence="9">
    <location>
        <begin position="376"/>
        <end position="398"/>
    </location>
</feature>
<evidence type="ECO:0000256" key="9">
    <source>
        <dbReference type="RuleBase" id="RU368035"/>
    </source>
</evidence>
<name>A0A7M7GJI8_STRPU</name>
<dbReference type="KEGG" id="spu:100893119"/>
<dbReference type="GO" id="GO:0005886">
    <property type="term" value="C:plasma membrane"/>
    <property type="evidence" value="ECO:0000318"/>
    <property type="project" value="GO_Central"/>
</dbReference>